<keyword evidence="2" id="KW-1185">Reference proteome</keyword>
<evidence type="ECO:0000313" key="1">
    <source>
        <dbReference type="EMBL" id="KAF2627250.1"/>
    </source>
</evidence>
<evidence type="ECO:0000313" key="2">
    <source>
        <dbReference type="Proteomes" id="UP000799754"/>
    </source>
</evidence>
<sequence length="110" mass="12426">MLRTRIEVKQGLAMGHPMKLLFLVSATGQPDITRMQGSVCLHLLPIPPPKRSLLQRIFSSHTMPVDQISDSLTPGFNHPVPPYTKQEVLVAYLHPALAQRHEVIWLARRC</sequence>
<comment type="caution">
    <text evidence="1">The sequence shown here is derived from an EMBL/GenBank/DDBJ whole genome shotgun (WGS) entry which is preliminary data.</text>
</comment>
<gene>
    <name evidence="1" type="ORF">BU25DRAFT_60035</name>
</gene>
<protein>
    <submittedName>
        <fullName evidence="1">Uncharacterized protein</fullName>
    </submittedName>
</protein>
<accession>A0ACB6S0Q8</accession>
<organism evidence="1 2">
    <name type="scientific">Macroventuria anomochaeta</name>
    <dbReference type="NCBI Taxonomy" id="301207"/>
    <lineage>
        <taxon>Eukaryota</taxon>
        <taxon>Fungi</taxon>
        <taxon>Dikarya</taxon>
        <taxon>Ascomycota</taxon>
        <taxon>Pezizomycotina</taxon>
        <taxon>Dothideomycetes</taxon>
        <taxon>Pleosporomycetidae</taxon>
        <taxon>Pleosporales</taxon>
        <taxon>Pleosporineae</taxon>
        <taxon>Didymellaceae</taxon>
        <taxon>Macroventuria</taxon>
    </lineage>
</organism>
<reference evidence="1" key="1">
    <citation type="journal article" date="2020" name="Stud. Mycol.">
        <title>101 Dothideomycetes genomes: a test case for predicting lifestyles and emergence of pathogens.</title>
        <authorList>
            <person name="Haridas S."/>
            <person name="Albert R."/>
            <person name="Binder M."/>
            <person name="Bloem J."/>
            <person name="Labutti K."/>
            <person name="Salamov A."/>
            <person name="Andreopoulos B."/>
            <person name="Baker S."/>
            <person name="Barry K."/>
            <person name="Bills G."/>
            <person name="Bluhm B."/>
            <person name="Cannon C."/>
            <person name="Castanera R."/>
            <person name="Culley D."/>
            <person name="Daum C."/>
            <person name="Ezra D."/>
            <person name="Gonzalez J."/>
            <person name="Henrissat B."/>
            <person name="Kuo A."/>
            <person name="Liang C."/>
            <person name="Lipzen A."/>
            <person name="Lutzoni F."/>
            <person name="Magnuson J."/>
            <person name="Mondo S."/>
            <person name="Nolan M."/>
            <person name="Ohm R."/>
            <person name="Pangilinan J."/>
            <person name="Park H.-J."/>
            <person name="Ramirez L."/>
            <person name="Alfaro M."/>
            <person name="Sun H."/>
            <person name="Tritt A."/>
            <person name="Yoshinaga Y."/>
            <person name="Zwiers L.-H."/>
            <person name="Turgeon B."/>
            <person name="Goodwin S."/>
            <person name="Spatafora J."/>
            <person name="Crous P."/>
            <person name="Grigoriev I."/>
        </authorList>
    </citation>
    <scope>NUCLEOTIDE SEQUENCE</scope>
    <source>
        <strain evidence="1">CBS 525.71</strain>
    </source>
</reference>
<dbReference type="EMBL" id="MU006717">
    <property type="protein sequence ID" value="KAF2627250.1"/>
    <property type="molecule type" value="Genomic_DNA"/>
</dbReference>
<dbReference type="Proteomes" id="UP000799754">
    <property type="component" value="Unassembled WGS sequence"/>
</dbReference>
<name>A0ACB6S0Q8_9PLEO</name>
<proteinExistence type="predicted"/>